<evidence type="ECO:0000256" key="5">
    <source>
        <dbReference type="ARBA" id="ARBA00022691"/>
    </source>
</evidence>
<dbReference type="Gene3D" id="3.40.640.10">
    <property type="entry name" value="Type I PLP-dependent aspartate aminotransferase-like (Major domain)"/>
    <property type="match status" value="1"/>
</dbReference>
<organism evidence="10 11">
    <name type="scientific">Marinicella sediminis</name>
    <dbReference type="NCBI Taxonomy" id="1792834"/>
    <lineage>
        <taxon>Bacteria</taxon>
        <taxon>Pseudomonadati</taxon>
        <taxon>Pseudomonadota</taxon>
        <taxon>Gammaproteobacteria</taxon>
        <taxon>Lysobacterales</taxon>
        <taxon>Marinicellaceae</taxon>
        <taxon>Marinicella</taxon>
    </lineage>
</organism>
<feature type="binding site" evidence="9">
    <location>
        <position position="385"/>
    </location>
    <ligand>
        <name>substrate</name>
    </ligand>
</feature>
<evidence type="ECO:0000313" key="11">
    <source>
        <dbReference type="Proteomes" id="UP001595533"/>
    </source>
</evidence>
<dbReference type="PANTHER" id="PTHR42684">
    <property type="entry name" value="ADENOSYLMETHIONINE-8-AMINO-7-OXONONANOATE AMINOTRANSFERASE"/>
    <property type="match status" value="1"/>
</dbReference>
<feature type="binding site" evidence="9">
    <location>
        <position position="243"/>
    </location>
    <ligand>
        <name>pyridoxal 5'-phosphate</name>
        <dbReference type="ChEBI" id="CHEBI:597326"/>
    </ligand>
</feature>
<evidence type="ECO:0000256" key="3">
    <source>
        <dbReference type="ARBA" id="ARBA00022576"/>
    </source>
</evidence>
<dbReference type="PANTHER" id="PTHR42684:SF17">
    <property type="entry name" value="ADENOSYLMETHIONINE-8-AMINO-7-OXONONANOATE AMINOTRANSFERASE"/>
    <property type="match status" value="1"/>
</dbReference>
<dbReference type="EMBL" id="JBHRTS010000009">
    <property type="protein sequence ID" value="MFC3195571.1"/>
    <property type="molecule type" value="Genomic_DNA"/>
</dbReference>
<feature type="binding site" evidence="9">
    <location>
        <position position="272"/>
    </location>
    <ligand>
        <name>substrate</name>
    </ligand>
</feature>
<keyword evidence="9" id="KW-0963">Cytoplasm</keyword>
<evidence type="ECO:0000256" key="6">
    <source>
        <dbReference type="ARBA" id="ARBA00022756"/>
    </source>
</evidence>
<accession>A0ABV7JBX7</accession>
<evidence type="ECO:0000256" key="7">
    <source>
        <dbReference type="ARBA" id="ARBA00022898"/>
    </source>
</evidence>
<feature type="modified residue" description="N6-(pyridoxal phosphate)lysine" evidence="9">
    <location>
        <position position="272"/>
    </location>
</feature>
<dbReference type="InterPro" id="IPR015422">
    <property type="entry name" value="PyrdxlP-dep_Trfase_small"/>
</dbReference>
<dbReference type="HAMAP" id="MF_00834">
    <property type="entry name" value="BioA"/>
    <property type="match status" value="1"/>
</dbReference>
<dbReference type="NCBIfam" id="TIGR00508">
    <property type="entry name" value="bioA"/>
    <property type="match status" value="1"/>
</dbReference>
<evidence type="ECO:0000256" key="4">
    <source>
        <dbReference type="ARBA" id="ARBA00022679"/>
    </source>
</evidence>
<keyword evidence="7 9" id="KW-0663">Pyridoxal phosphate</keyword>
<comment type="caution">
    <text evidence="10">The sequence shown here is derived from an EMBL/GenBank/DDBJ whole genome shotgun (WGS) entry which is preliminary data.</text>
</comment>
<evidence type="ECO:0000256" key="2">
    <source>
        <dbReference type="ARBA" id="ARBA00005063"/>
    </source>
</evidence>
<feature type="binding site" evidence="9">
    <location>
        <position position="301"/>
    </location>
    <ligand>
        <name>substrate</name>
    </ligand>
</feature>
<dbReference type="NCBIfam" id="NF005940">
    <property type="entry name" value="PRK07986.1"/>
    <property type="match status" value="1"/>
</dbReference>
<dbReference type="CDD" id="cd00610">
    <property type="entry name" value="OAT_like"/>
    <property type="match status" value="1"/>
</dbReference>
<feature type="site" description="Participates in the substrate recognition with KAPA and in a stacking interaction with the adenine ring of SAM" evidence="9">
    <location>
        <position position="14"/>
    </location>
</feature>
<dbReference type="GO" id="GO:0004015">
    <property type="term" value="F:adenosylmethionine-8-amino-7-oxononanoate transaminase activity"/>
    <property type="evidence" value="ECO:0007669"/>
    <property type="project" value="UniProtKB-EC"/>
</dbReference>
<feature type="binding site" evidence="9">
    <location>
        <begin position="109"/>
        <end position="110"/>
    </location>
    <ligand>
        <name>pyridoxal 5'-phosphate</name>
        <dbReference type="ChEBI" id="CHEBI:597326"/>
    </ligand>
</feature>
<dbReference type="PIRSF" id="PIRSF000521">
    <property type="entry name" value="Transaminase_4ab_Lys_Orn"/>
    <property type="match status" value="1"/>
</dbReference>
<comment type="subunit">
    <text evidence="9">Homodimer.</text>
</comment>
<feature type="binding site" evidence="9">
    <location>
        <position position="49"/>
    </location>
    <ligand>
        <name>substrate</name>
    </ligand>
</feature>
<protein>
    <recommendedName>
        <fullName evidence="9">Adenosylmethionine-8-amino-7-oxononanoate aminotransferase</fullName>
        <ecNumber evidence="9">2.6.1.62</ecNumber>
    </recommendedName>
    <alternativeName>
        <fullName evidence="9">7,8-diamino-pelargonic acid aminotransferase</fullName>
        <shortName evidence="9">DAPA AT</shortName>
        <shortName evidence="9">DAPA aminotransferase</shortName>
    </alternativeName>
    <alternativeName>
        <fullName evidence="9">7,8-diaminononanoate synthase</fullName>
        <shortName evidence="9">DANS</shortName>
    </alternativeName>
    <alternativeName>
        <fullName evidence="9">Diaminopelargonic acid synthase</fullName>
    </alternativeName>
</protein>
<evidence type="ECO:0000313" key="10">
    <source>
        <dbReference type="EMBL" id="MFC3195571.1"/>
    </source>
</evidence>
<comment type="subcellular location">
    <subcellularLocation>
        <location evidence="9">Cytoplasm</location>
    </subcellularLocation>
</comment>
<evidence type="ECO:0000256" key="8">
    <source>
        <dbReference type="ARBA" id="ARBA00048449"/>
    </source>
</evidence>
<comment type="cofactor">
    <cofactor evidence="1 9">
        <name>pyridoxal 5'-phosphate</name>
        <dbReference type="ChEBI" id="CHEBI:597326"/>
    </cofactor>
</comment>
<proteinExistence type="inferred from homology"/>
<dbReference type="InterPro" id="IPR005815">
    <property type="entry name" value="BioA"/>
</dbReference>
<keyword evidence="6 9" id="KW-0093">Biotin biosynthesis</keyword>
<dbReference type="SUPFAM" id="SSF53383">
    <property type="entry name" value="PLP-dependent transferases"/>
    <property type="match status" value="1"/>
</dbReference>
<reference evidence="11" key="1">
    <citation type="journal article" date="2019" name="Int. J. Syst. Evol. Microbiol.">
        <title>The Global Catalogue of Microorganisms (GCM) 10K type strain sequencing project: providing services to taxonomists for standard genome sequencing and annotation.</title>
        <authorList>
            <consortium name="The Broad Institute Genomics Platform"/>
            <consortium name="The Broad Institute Genome Sequencing Center for Infectious Disease"/>
            <person name="Wu L."/>
            <person name="Ma J."/>
        </authorList>
    </citation>
    <scope>NUCLEOTIDE SEQUENCE [LARGE SCALE GENOMIC DNA]</scope>
    <source>
        <strain evidence="11">KCTC 42953</strain>
    </source>
</reference>
<comment type="function">
    <text evidence="9">Catalyzes the transfer of the alpha-amino group from S-adenosyl-L-methionine (SAM) to 7-keto-8-aminopelargonic acid (KAPA) to form 7,8-diaminopelargonic acid (DAPA). It is the only aminotransferase known to utilize SAM as an amino donor.</text>
</comment>
<dbReference type="Gene3D" id="3.90.1150.10">
    <property type="entry name" value="Aspartate Aminotransferase, domain 1"/>
    <property type="match status" value="1"/>
</dbReference>
<feature type="binding site" evidence="9">
    <location>
        <position position="142"/>
    </location>
    <ligand>
        <name>substrate</name>
    </ligand>
</feature>
<gene>
    <name evidence="9 10" type="primary">bioA</name>
    <name evidence="10" type="ORF">ACFODZ_15050</name>
</gene>
<dbReference type="InterPro" id="IPR015424">
    <property type="entry name" value="PyrdxlP-dep_Trfase"/>
</dbReference>
<keyword evidence="5 9" id="KW-0949">S-adenosyl-L-methionine</keyword>
<name>A0ABV7JBX7_9GAMM</name>
<dbReference type="NCBIfam" id="NF004624">
    <property type="entry name" value="PRK05964.1"/>
    <property type="match status" value="1"/>
</dbReference>
<dbReference type="PROSITE" id="PS00600">
    <property type="entry name" value="AA_TRANSFER_CLASS_3"/>
    <property type="match status" value="1"/>
</dbReference>
<evidence type="ECO:0000256" key="9">
    <source>
        <dbReference type="HAMAP-Rule" id="MF_00834"/>
    </source>
</evidence>
<feature type="binding site" evidence="9">
    <location>
        <begin position="302"/>
        <end position="303"/>
    </location>
    <ligand>
        <name>pyridoxal 5'-phosphate</name>
        <dbReference type="ChEBI" id="CHEBI:597326"/>
    </ligand>
</feature>
<comment type="catalytic activity">
    <reaction evidence="8 9">
        <text>(8S)-8-amino-7-oxononanoate + S-adenosyl-L-methionine = S-adenosyl-4-methylsulfanyl-2-oxobutanoate + (7R,8S)-7,8-diammoniononanoate</text>
        <dbReference type="Rhea" id="RHEA:16861"/>
        <dbReference type="ChEBI" id="CHEBI:16490"/>
        <dbReference type="ChEBI" id="CHEBI:59789"/>
        <dbReference type="ChEBI" id="CHEBI:149468"/>
        <dbReference type="ChEBI" id="CHEBI:149469"/>
        <dbReference type="EC" id="2.6.1.62"/>
    </reaction>
</comment>
<dbReference type="InterPro" id="IPR015421">
    <property type="entry name" value="PyrdxlP-dep_Trfase_major"/>
</dbReference>
<comment type="pathway">
    <text evidence="2 9">Cofactor biosynthesis; biotin biosynthesis; 7,8-diaminononanoate from 8-amino-7-oxononanoate (SAM route): step 1/1.</text>
</comment>
<dbReference type="Proteomes" id="UP001595533">
    <property type="component" value="Unassembled WGS sequence"/>
</dbReference>
<dbReference type="Pfam" id="PF00202">
    <property type="entry name" value="Aminotran_3"/>
    <property type="match status" value="1"/>
</dbReference>
<sequence>MDLDFDRQHLWHPYTQLSSPGKVYPVASASGVYLQLESGEQLIDAMSSWWCCVHGYNHPVLNQAISEQLKSMSHVMFGGLTHEPAINLGKQLMSLTANEFAGVFFADSGSVAVEVAMKMAAQWCFEQGLSDKQRFLTFAKGYHGDTFGAMSVCDPVTGMHHKFTRLLNEHMFIASPDCGFADEWHDSHVAEFEEALKAHHQDIIAVIFEPIVQGAGGMNFYSPEYLKAVRALCDEYQVLLIFDEIATGFGRTGQLFAYQHADVVPDIMCLGKSLTGGYMTLSAVMCRQHVVDGISSAFMHGPTFMANPLACQVANASIELLLSSGWQDNVKRIESQLNRELLPLARHPAVQEVRVLGAIGVLEMVKPVDIEWFQAQMVLAGVWIRPFMNLIYLMPPFIIEASELSHITNSIESTLDQIK</sequence>
<dbReference type="InterPro" id="IPR005814">
    <property type="entry name" value="Aminotrans_3"/>
</dbReference>
<comment type="similarity">
    <text evidence="9">Belongs to the class-III pyridoxal-phosphate-dependent aminotransferase family. BioA subfamily.</text>
</comment>
<dbReference type="RefSeq" id="WP_077412236.1">
    <property type="nucleotide sequence ID" value="NZ_JBHRTS010000009.1"/>
</dbReference>
<evidence type="ECO:0000256" key="1">
    <source>
        <dbReference type="ARBA" id="ARBA00001933"/>
    </source>
</evidence>
<keyword evidence="4 9" id="KW-0808">Transferase</keyword>
<keyword evidence="3 9" id="KW-0032">Aminotransferase</keyword>
<dbReference type="InterPro" id="IPR049704">
    <property type="entry name" value="Aminotrans_3_PPA_site"/>
</dbReference>
<dbReference type="EC" id="2.6.1.62" evidence="9"/>
<keyword evidence="11" id="KW-1185">Reference proteome</keyword>